<dbReference type="EMBL" id="FMYM01000002">
    <property type="protein sequence ID" value="SDB85604.1"/>
    <property type="molecule type" value="Genomic_DNA"/>
</dbReference>
<gene>
    <name evidence="9" type="ORF">SAMN05421737_10232</name>
</gene>
<sequence length="590" mass="67488">MKKHWNLQTIHSQTDLHSWMIEIAQAISNIHEQLQQLPTTNWQPIVQNILNDLQEVIGDTDEIEDSLACLSEVLEDEDSDMMAQLLSQHARVMQQRSSLQATFAQALKHLPEKEWLRFLDKPALAPIRFYLDEQRTVANALLAPEQEHLIQALSTDGFHRWEDYYDIVRAACQISHEGKVRSIDTTLHDVSHIGEREERKALAQALEQTLDAHADTFAYQLNSIAGFRLNLYKQRGWRLLQETCQQNRISEQALQVMCGVIDQHQTLARTFFKRKIALTRVNEPAWYDLSIANFSSDTRLSYEQAAELIITQCHRFNERAGKLATHAFSAGWIETGTDEGGWGFCASLPRSKESRIFLPFRGTYTDVVTLAHEFGHAYHNHLLHDEPIFAQQKGTSAAEVASTFMENLVLDAVLAQTNNTQDTLALLETKIQADFLYVTTIPQLFAFEQQLYHERQTGILSAKELCHLLSEVQMPVYEGIITDVYQHEWVTLPHLYDTRKAFYNIPYTIGYFLSGELYNRSKQTGASFAATYDAFLKDSGKMTIEQLAQTYLQADLCGADFWEKSLQPLRDTIDLYISLTEGMVGDRNCV</sequence>
<keyword evidence="4 6" id="KW-0862">Zinc</keyword>
<feature type="domain" description="Oligopeptidase F N-terminal" evidence="8">
    <location>
        <begin position="107"/>
        <end position="168"/>
    </location>
</feature>
<accession>A0A1G6GUF9</accession>
<protein>
    <submittedName>
        <fullName evidence="9">Oligoendopeptidase F</fullName>
    </submittedName>
</protein>
<name>A0A1G6GUF9_9BACI</name>
<dbReference type="GO" id="GO:0004222">
    <property type="term" value="F:metalloendopeptidase activity"/>
    <property type="evidence" value="ECO:0007669"/>
    <property type="project" value="InterPro"/>
</dbReference>
<dbReference type="Pfam" id="PF08439">
    <property type="entry name" value="Peptidase_M3_N"/>
    <property type="match status" value="1"/>
</dbReference>
<evidence type="ECO:0000259" key="8">
    <source>
        <dbReference type="Pfam" id="PF08439"/>
    </source>
</evidence>
<evidence type="ECO:0000256" key="5">
    <source>
        <dbReference type="ARBA" id="ARBA00023049"/>
    </source>
</evidence>
<evidence type="ECO:0000313" key="10">
    <source>
        <dbReference type="Proteomes" id="UP000242662"/>
    </source>
</evidence>
<dbReference type="InterPro" id="IPR001567">
    <property type="entry name" value="Pept_M3A_M3B_dom"/>
</dbReference>
<dbReference type="Proteomes" id="UP000242662">
    <property type="component" value="Unassembled WGS sequence"/>
</dbReference>
<keyword evidence="5 6" id="KW-0482">Metalloprotease</keyword>
<evidence type="ECO:0000259" key="7">
    <source>
        <dbReference type="Pfam" id="PF01432"/>
    </source>
</evidence>
<dbReference type="GO" id="GO:0046872">
    <property type="term" value="F:metal ion binding"/>
    <property type="evidence" value="ECO:0007669"/>
    <property type="project" value="UniProtKB-UniRule"/>
</dbReference>
<evidence type="ECO:0000256" key="4">
    <source>
        <dbReference type="ARBA" id="ARBA00022833"/>
    </source>
</evidence>
<dbReference type="RefSeq" id="WP_176763750.1">
    <property type="nucleotide sequence ID" value="NZ_FMYM01000002.1"/>
</dbReference>
<keyword evidence="10" id="KW-1185">Reference proteome</keyword>
<keyword evidence="1 6" id="KW-0645">Protease</keyword>
<dbReference type="InterPro" id="IPR013647">
    <property type="entry name" value="OligopepF_N_dom"/>
</dbReference>
<comment type="cofactor">
    <cofactor evidence="6">
        <name>Zn(2+)</name>
        <dbReference type="ChEBI" id="CHEBI:29105"/>
    </cofactor>
    <text evidence="6">Binds 1 zinc ion.</text>
</comment>
<dbReference type="Gene3D" id="1.20.140.70">
    <property type="entry name" value="Oligopeptidase f, N-terminal domain"/>
    <property type="match status" value="1"/>
</dbReference>
<evidence type="ECO:0000256" key="3">
    <source>
        <dbReference type="ARBA" id="ARBA00022801"/>
    </source>
</evidence>
<feature type="domain" description="Peptidase M3A/M3B catalytic" evidence="7">
    <location>
        <begin position="352"/>
        <end position="541"/>
    </location>
</feature>
<dbReference type="SUPFAM" id="SSF55486">
    <property type="entry name" value="Metalloproteases ('zincins'), catalytic domain"/>
    <property type="match status" value="1"/>
</dbReference>
<dbReference type="GO" id="GO:0006508">
    <property type="term" value="P:proteolysis"/>
    <property type="evidence" value="ECO:0007669"/>
    <property type="project" value="UniProtKB-KW"/>
</dbReference>
<evidence type="ECO:0000256" key="6">
    <source>
        <dbReference type="RuleBase" id="RU003435"/>
    </source>
</evidence>
<evidence type="ECO:0000256" key="1">
    <source>
        <dbReference type="ARBA" id="ARBA00022670"/>
    </source>
</evidence>
<organism evidence="9 10">
    <name type="scientific">Shouchella lonarensis</name>
    <dbReference type="NCBI Taxonomy" id="1464122"/>
    <lineage>
        <taxon>Bacteria</taxon>
        <taxon>Bacillati</taxon>
        <taxon>Bacillota</taxon>
        <taxon>Bacilli</taxon>
        <taxon>Bacillales</taxon>
        <taxon>Bacillaceae</taxon>
        <taxon>Shouchella</taxon>
    </lineage>
</organism>
<keyword evidence="2 6" id="KW-0479">Metal-binding</keyword>
<reference evidence="10" key="1">
    <citation type="submission" date="2016-09" db="EMBL/GenBank/DDBJ databases">
        <authorList>
            <person name="Varghese N."/>
            <person name="Submissions S."/>
        </authorList>
    </citation>
    <scope>NUCLEOTIDE SEQUENCE [LARGE SCALE GENOMIC DNA]</scope>
    <source>
        <strain evidence="10">25nlg</strain>
    </source>
</reference>
<dbReference type="InterPro" id="IPR042088">
    <property type="entry name" value="OligoPept_F_C"/>
</dbReference>
<dbReference type="AlphaFoldDB" id="A0A1G6GUF9"/>
<keyword evidence="3 6" id="KW-0378">Hydrolase</keyword>
<evidence type="ECO:0000256" key="2">
    <source>
        <dbReference type="ARBA" id="ARBA00022723"/>
    </source>
</evidence>
<dbReference type="Pfam" id="PF01432">
    <property type="entry name" value="Peptidase_M3"/>
    <property type="match status" value="1"/>
</dbReference>
<comment type="similarity">
    <text evidence="6">Belongs to the peptidase M3 family.</text>
</comment>
<evidence type="ECO:0000313" key="9">
    <source>
        <dbReference type="EMBL" id="SDB85604.1"/>
    </source>
</evidence>
<dbReference type="Gene3D" id="1.10.1370.20">
    <property type="entry name" value="Oligoendopeptidase f, C-terminal domain"/>
    <property type="match status" value="1"/>
</dbReference>
<proteinExistence type="inferred from homology"/>